<feature type="transmembrane region" description="Helical" evidence="9">
    <location>
        <begin position="44"/>
        <end position="66"/>
    </location>
</feature>
<organism evidence="11 12">
    <name type="scientific">Albimonas donghaensis</name>
    <dbReference type="NCBI Taxonomy" id="356660"/>
    <lineage>
        <taxon>Bacteria</taxon>
        <taxon>Pseudomonadati</taxon>
        <taxon>Pseudomonadota</taxon>
        <taxon>Alphaproteobacteria</taxon>
        <taxon>Rhodobacterales</taxon>
        <taxon>Paracoccaceae</taxon>
        <taxon>Albimonas</taxon>
    </lineage>
</organism>
<keyword evidence="12" id="KW-1185">Reference proteome</keyword>
<comment type="subunit">
    <text evidence="9">The complex comprises the extracytoplasmic solute receptor protein and the two transmembrane proteins.</text>
</comment>
<comment type="function">
    <text evidence="9">Part of the tripartite ATP-independent periplasmic (TRAP) transport system.</text>
</comment>
<protein>
    <recommendedName>
        <fullName evidence="9">TRAP transporter small permease protein</fullName>
    </recommendedName>
</protein>
<keyword evidence="7 9" id="KW-0472">Membrane</keyword>
<reference evidence="11 12" key="1">
    <citation type="submission" date="2016-10" db="EMBL/GenBank/DDBJ databases">
        <authorList>
            <person name="de Groot N.N."/>
        </authorList>
    </citation>
    <scope>NUCLEOTIDE SEQUENCE [LARGE SCALE GENOMIC DNA]</scope>
    <source>
        <strain evidence="11 12">DSM 17890</strain>
    </source>
</reference>
<dbReference type="GO" id="GO:0005886">
    <property type="term" value="C:plasma membrane"/>
    <property type="evidence" value="ECO:0007669"/>
    <property type="project" value="UniProtKB-SubCell"/>
</dbReference>
<feature type="transmembrane region" description="Helical" evidence="9">
    <location>
        <begin position="90"/>
        <end position="111"/>
    </location>
</feature>
<keyword evidence="2 9" id="KW-0813">Transport</keyword>
<evidence type="ECO:0000313" key="11">
    <source>
        <dbReference type="EMBL" id="SDX28435.1"/>
    </source>
</evidence>
<dbReference type="STRING" id="356660.SAMN05444336_104171"/>
<evidence type="ECO:0000256" key="8">
    <source>
        <dbReference type="ARBA" id="ARBA00038436"/>
    </source>
</evidence>
<dbReference type="Pfam" id="PF04290">
    <property type="entry name" value="DctQ"/>
    <property type="match status" value="1"/>
</dbReference>
<keyword evidence="4 9" id="KW-0997">Cell inner membrane</keyword>
<feature type="transmembrane region" description="Helical" evidence="9">
    <location>
        <begin position="134"/>
        <end position="153"/>
    </location>
</feature>
<dbReference type="AlphaFoldDB" id="A0A1H3AFQ2"/>
<dbReference type="PANTHER" id="PTHR35011:SF2">
    <property type="entry name" value="2,3-DIKETO-L-GULONATE TRAP TRANSPORTER SMALL PERMEASE PROTEIN YIAM"/>
    <property type="match status" value="1"/>
</dbReference>
<dbReference type="GO" id="GO:0015740">
    <property type="term" value="P:C4-dicarboxylate transport"/>
    <property type="evidence" value="ECO:0007669"/>
    <property type="project" value="TreeGrafter"/>
</dbReference>
<accession>A0A1H3AFQ2</accession>
<name>A0A1H3AFQ2_9RHOB</name>
<evidence type="ECO:0000256" key="6">
    <source>
        <dbReference type="ARBA" id="ARBA00022989"/>
    </source>
</evidence>
<keyword evidence="5 9" id="KW-0812">Transmembrane</keyword>
<dbReference type="InterPro" id="IPR055348">
    <property type="entry name" value="DctQ"/>
</dbReference>
<evidence type="ECO:0000256" key="4">
    <source>
        <dbReference type="ARBA" id="ARBA00022519"/>
    </source>
</evidence>
<feature type="transmembrane region" description="Helical" evidence="9">
    <location>
        <begin position="7"/>
        <end position="32"/>
    </location>
</feature>
<evidence type="ECO:0000313" key="12">
    <source>
        <dbReference type="Proteomes" id="UP000199118"/>
    </source>
</evidence>
<keyword evidence="6 9" id="KW-1133">Transmembrane helix</keyword>
<dbReference type="InterPro" id="IPR007387">
    <property type="entry name" value="TRAP_DctQ"/>
</dbReference>
<feature type="domain" description="Tripartite ATP-independent periplasmic transporters DctQ component" evidence="10">
    <location>
        <begin position="26"/>
        <end position="159"/>
    </location>
</feature>
<evidence type="ECO:0000256" key="7">
    <source>
        <dbReference type="ARBA" id="ARBA00023136"/>
    </source>
</evidence>
<evidence type="ECO:0000256" key="3">
    <source>
        <dbReference type="ARBA" id="ARBA00022475"/>
    </source>
</evidence>
<evidence type="ECO:0000256" key="1">
    <source>
        <dbReference type="ARBA" id="ARBA00004429"/>
    </source>
</evidence>
<keyword evidence="3" id="KW-1003">Cell membrane</keyword>
<evidence type="ECO:0000259" key="10">
    <source>
        <dbReference type="Pfam" id="PF04290"/>
    </source>
</evidence>
<dbReference type="PANTHER" id="PTHR35011">
    <property type="entry name" value="2,3-DIKETO-L-GULONATE TRAP TRANSPORTER SMALL PERMEASE PROTEIN YIAM"/>
    <property type="match status" value="1"/>
</dbReference>
<comment type="subcellular location">
    <subcellularLocation>
        <location evidence="1 9">Cell inner membrane</location>
        <topology evidence="1 9">Multi-pass membrane protein</topology>
    </subcellularLocation>
</comment>
<evidence type="ECO:0000256" key="2">
    <source>
        <dbReference type="ARBA" id="ARBA00022448"/>
    </source>
</evidence>
<dbReference type="GO" id="GO:0022857">
    <property type="term" value="F:transmembrane transporter activity"/>
    <property type="evidence" value="ECO:0007669"/>
    <property type="project" value="UniProtKB-UniRule"/>
</dbReference>
<comment type="similarity">
    <text evidence="8 9">Belongs to the TRAP transporter small permease family.</text>
</comment>
<proteinExistence type="inferred from homology"/>
<gene>
    <name evidence="11" type="ORF">SAMN05444336_104171</name>
</gene>
<sequence length="187" mass="20108">MTLIGRLLGWLIVAATFLGAAAVILMMLQIVADVALKNLISWPIPLTSILVANYYMLFVAFAPLALAEKLNRHISVELVFAHLSASWKRALGGIVALVCGLGCAGIAWRLWFEAMKKFRSGTYIQELDINMPTWPGYFVLPIGFGLFAAVLLYRAASAVTGISGAMGEVPLDQPADAAEAPDETRGV</sequence>
<dbReference type="EMBL" id="FNMZ01000004">
    <property type="protein sequence ID" value="SDX28435.1"/>
    <property type="molecule type" value="Genomic_DNA"/>
</dbReference>
<evidence type="ECO:0000256" key="5">
    <source>
        <dbReference type="ARBA" id="ARBA00022692"/>
    </source>
</evidence>
<dbReference type="Proteomes" id="UP000199118">
    <property type="component" value="Unassembled WGS sequence"/>
</dbReference>
<dbReference type="RefSeq" id="WP_092682417.1">
    <property type="nucleotide sequence ID" value="NZ_FNMZ01000004.1"/>
</dbReference>
<evidence type="ECO:0000256" key="9">
    <source>
        <dbReference type="RuleBase" id="RU369079"/>
    </source>
</evidence>
<dbReference type="OrthoDB" id="4250245at2"/>